<dbReference type="GO" id="GO:0008933">
    <property type="term" value="F:peptidoglycan lytic transglycosylase activity"/>
    <property type="evidence" value="ECO:0007669"/>
    <property type="project" value="InterPro"/>
</dbReference>
<reference evidence="10 11" key="1">
    <citation type="submission" date="2015-03" db="EMBL/GenBank/DDBJ databases">
        <authorList>
            <person name="McCorrison J."/>
            <person name="Sanka R."/>
            <person name="Adams M."/>
            <person name="Brinkac L."/>
            <person name="Nierman W."/>
            <person name="Sutton G."/>
            <person name="Nelson K."/>
            <person name="Kiedrowski L."/>
            <person name="Guerrero D."/>
            <person name="Bonomo R."/>
        </authorList>
    </citation>
    <scope>NUCLEOTIDE SEQUENCE [LARGE SCALE GENOMIC DNA]</scope>
    <source>
        <strain evidence="10 11">35699</strain>
    </source>
</reference>
<evidence type="ECO:0000259" key="9">
    <source>
        <dbReference type="Pfam" id="PF14718"/>
    </source>
</evidence>
<feature type="signal peptide" evidence="7">
    <location>
        <begin position="1"/>
        <end position="27"/>
    </location>
</feature>
<dbReference type="SUPFAM" id="SSF48435">
    <property type="entry name" value="Bacterial muramidases"/>
    <property type="match status" value="1"/>
</dbReference>
<dbReference type="GO" id="GO:0042597">
    <property type="term" value="C:periplasmic space"/>
    <property type="evidence" value="ECO:0007669"/>
    <property type="project" value="InterPro"/>
</dbReference>
<comment type="similarity">
    <text evidence="2">Belongs to the transglycosylase Slt family.</text>
</comment>
<dbReference type="GO" id="GO:0004553">
    <property type="term" value="F:hydrolase activity, hydrolyzing O-glycosyl compounds"/>
    <property type="evidence" value="ECO:0007669"/>
    <property type="project" value="InterPro"/>
</dbReference>
<organism evidence="10 11">
    <name type="scientific">Enterobacter sichuanensis</name>
    <dbReference type="NCBI Taxonomy" id="2071710"/>
    <lineage>
        <taxon>Bacteria</taxon>
        <taxon>Pseudomonadati</taxon>
        <taxon>Pseudomonadota</taxon>
        <taxon>Gammaproteobacteria</taxon>
        <taxon>Enterobacterales</taxon>
        <taxon>Enterobacteriaceae</taxon>
        <taxon>Enterobacter</taxon>
        <taxon>Enterobacter cloacae complex</taxon>
    </lineage>
</organism>
<dbReference type="Gene3D" id="1.25.20.10">
    <property type="entry name" value="Bacterial muramidases"/>
    <property type="match status" value="1"/>
</dbReference>
<dbReference type="InterPro" id="IPR037061">
    <property type="entry name" value="Lytic_TGlycoase_superhlx_L_sf"/>
</dbReference>
<keyword evidence="4 7" id="KW-0732">Signal</keyword>
<accession>A0A0F1BCS8</accession>
<evidence type="ECO:0000256" key="2">
    <source>
        <dbReference type="ARBA" id="ARBA00007734"/>
    </source>
</evidence>
<evidence type="ECO:0000256" key="3">
    <source>
        <dbReference type="ARBA" id="ARBA00012587"/>
    </source>
</evidence>
<dbReference type="NCBIfam" id="NF008631">
    <property type="entry name" value="PRK11619.1"/>
    <property type="match status" value="1"/>
</dbReference>
<dbReference type="EC" id="4.2.2.n1" evidence="3"/>
<dbReference type="Gene3D" id="1.10.530.10">
    <property type="match status" value="1"/>
</dbReference>
<name>A0A0F1BCS8_9ENTR</name>
<evidence type="ECO:0000313" key="10">
    <source>
        <dbReference type="EMBL" id="KJN31084.1"/>
    </source>
</evidence>
<dbReference type="PATRIC" id="fig|1619248.3.peg.4593"/>
<evidence type="ECO:0000256" key="7">
    <source>
        <dbReference type="SAM" id="SignalP"/>
    </source>
</evidence>
<dbReference type="RefSeq" id="WP_045284831.1">
    <property type="nucleotide sequence ID" value="NZ_JALLNE010000005.1"/>
</dbReference>
<evidence type="ECO:0000256" key="5">
    <source>
        <dbReference type="ARBA" id="ARBA00023239"/>
    </source>
</evidence>
<dbReference type="SUPFAM" id="SSF53955">
    <property type="entry name" value="Lysozyme-like"/>
    <property type="match status" value="1"/>
</dbReference>
<dbReference type="InterPro" id="IPR012289">
    <property type="entry name" value="Lytic_TGlycosylase_superhlx_L"/>
</dbReference>
<comment type="catalytic activity">
    <reaction evidence="1">
        <text>Exolytic cleavage of the (1-&gt;4)-beta-glycosidic linkage between N-acetylmuramic acid (MurNAc) and N-acetylglucosamine (GlcNAc) residues in peptidoglycan, from either the reducing or the non-reducing ends of the peptidoglycan chains, with concomitant formation of a 1,6-anhydrobond in the MurNAc residue.</text>
        <dbReference type="EC" id="4.2.2.n1"/>
    </reaction>
</comment>
<dbReference type="EMBL" id="JZYX01000007">
    <property type="protein sequence ID" value="KJN31084.1"/>
    <property type="molecule type" value="Genomic_DNA"/>
</dbReference>
<dbReference type="CDD" id="cd13401">
    <property type="entry name" value="Slt70-like"/>
    <property type="match status" value="1"/>
</dbReference>
<dbReference type="PROSITE" id="PS00922">
    <property type="entry name" value="TRANSGLYCOSYLASE"/>
    <property type="match status" value="1"/>
</dbReference>
<dbReference type="PANTHER" id="PTHR37423">
    <property type="entry name" value="SOLUBLE LYTIC MUREIN TRANSGLYCOSYLASE-RELATED"/>
    <property type="match status" value="1"/>
</dbReference>
<dbReference type="Gene3D" id="1.10.1240.20">
    <property type="entry name" value="Lytic transglycosylase, superhelical linker domain"/>
    <property type="match status" value="1"/>
</dbReference>
<dbReference type="FunFam" id="1.10.530.10:FF:000011">
    <property type="entry name" value="Soluble lytic murein transglycosylase"/>
    <property type="match status" value="1"/>
</dbReference>
<protein>
    <recommendedName>
        <fullName evidence="3">peptidoglycan lytic exotransglycosylase</fullName>
        <ecNumber evidence="3">4.2.2.n1</ecNumber>
    </recommendedName>
</protein>
<dbReference type="GO" id="GO:0000270">
    <property type="term" value="P:peptidoglycan metabolic process"/>
    <property type="evidence" value="ECO:0007669"/>
    <property type="project" value="InterPro"/>
</dbReference>
<evidence type="ECO:0000313" key="11">
    <source>
        <dbReference type="Proteomes" id="UP000033352"/>
    </source>
</evidence>
<dbReference type="OrthoDB" id="92254at2"/>
<dbReference type="Proteomes" id="UP000033352">
    <property type="component" value="Unassembled WGS sequence"/>
</dbReference>
<gene>
    <name evidence="10" type="ORF">SS37_04625</name>
</gene>
<evidence type="ECO:0000259" key="8">
    <source>
        <dbReference type="Pfam" id="PF01464"/>
    </source>
</evidence>
<feature type="domain" description="Transglycosylase SLT" evidence="8">
    <location>
        <begin position="483"/>
        <end position="596"/>
    </location>
</feature>
<evidence type="ECO:0000256" key="4">
    <source>
        <dbReference type="ARBA" id="ARBA00022729"/>
    </source>
</evidence>
<sequence>MEKAKRVVWRLLAASVCVMAVSQAVHADSLDEQRNRYAQIKQAWDNKQMETVQALMPTLKDYPLYPYLEYRQITDDLMNQPTVTVNNFIQANPTLPPARTLQSRFVNELARREDWRGLLAFSPDKPNTTEAQCNYYYAKWATGQQEEAWAGAKELWLTGKSQPNACDSLFGAWRASGKQDPLAYLERIRLAMKAGNTRLVTALAGQMPSDYQTISSAVIALANDPNSVLTFARSTGATDFTRQMAAVAFASVARDDVENARLMIPQLVQAQQLNEDQTQELRDIVAWRLMGTDVTDEQARWRDDAIMRSNSTSLVERRVRMALGTGDRRGLNTWLARLPMEAKEKDEWRYWQADLLMERGRDDEAKEILHALMQQRGFYPMAAAQRLGEEYTFRIDKAPANASPALTQGPEMARVRELMYWNMDNTARSEWANLVTSRTTDEKAQLARYAFDNHWWDLSVQATIAGKLWDHLEERFPLAYNDLFERYTRGKDIPQSYAMAIARQESAWNPKVRSPVGASGLMQIMPGTATHTVKMFNIPGYSSPSQLLDPDTNINIGTSYLQYVYQQFGNNRIFSSAAYNAGPGRVRTWLGNSAGRIDAVAFVESIPFSETRGYVKNVLAYDAYYRYFMGQKDTLMSDAEWQRRY</sequence>
<feature type="domain" description="Lytic transglycosylase superhelical linker" evidence="9">
    <location>
        <begin position="407"/>
        <end position="472"/>
    </location>
</feature>
<feature type="chain" id="PRO_5002449147" description="peptidoglycan lytic exotransglycosylase" evidence="7">
    <location>
        <begin position="28"/>
        <end position="645"/>
    </location>
</feature>
<dbReference type="GO" id="GO:0016020">
    <property type="term" value="C:membrane"/>
    <property type="evidence" value="ECO:0007669"/>
    <property type="project" value="InterPro"/>
</dbReference>
<comment type="caution">
    <text evidence="10">The sequence shown here is derived from an EMBL/GenBank/DDBJ whole genome shotgun (WGS) entry which is preliminary data.</text>
</comment>
<dbReference type="GO" id="GO:0071555">
    <property type="term" value="P:cell wall organization"/>
    <property type="evidence" value="ECO:0007669"/>
    <property type="project" value="UniProtKB-KW"/>
</dbReference>
<proteinExistence type="inferred from homology"/>
<dbReference type="InterPro" id="IPR008258">
    <property type="entry name" value="Transglycosylase_SLT_dom_1"/>
</dbReference>
<dbReference type="InterPro" id="IPR000189">
    <property type="entry name" value="Transglyc_AS"/>
</dbReference>
<dbReference type="InterPro" id="IPR023346">
    <property type="entry name" value="Lysozyme-like_dom_sf"/>
</dbReference>
<dbReference type="Pfam" id="PF01464">
    <property type="entry name" value="SLT"/>
    <property type="match status" value="1"/>
</dbReference>
<keyword evidence="6" id="KW-0961">Cell wall biogenesis/degradation</keyword>
<dbReference type="PANTHER" id="PTHR37423:SF5">
    <property type="entry name" value="SOLUBLE LYTIC MUREIN TRANSGLYCOSYLASE"/>
    <property type="match status" value="1"/>
</dbReference>
<evidence type="ECO:0000256" key="6">
    <source>
        <dbReference type="ARBA" id="ARBA00023316"/>
    </source>
</evidence>
<dbReference type="Pfam" id="PF14718">
    <property type="entry name" value="SLT_L"/>
    <property type="match status" value="1"/>
</dbReference>
<keyword evidence="5" id="KW-0456">Lyase</keyword>
<dbReference type="AlphaFoldDB" id="A0A0F1BCS8"/>
<dbReference type="InterPro" id="IPR008939">
    <property type="entry name" value="Lytic_TGlycosylase_superhlx_U"/>
</dbReference>
<evidence type="ECO:0000256" key="1">
    <source>
        <dbReference type="ARBA" id="ARBA00001420"/>
    </source>
</evidence>